<evidence type="ECO:0000259" key="15">
    <source>
        <dbReference type="PROSITE" id="PS51379"/>
    </source>
</evidence>
<dbReference type="FunFam" id="3.10.20.740:FF:000004">
    <property type="entry name" value="NADH-quinone oxidoreductase"/>
    <property type="match status" value="1"/>
</dbReference>
<comment type="cofactor">
    <cofactor evidence="13">
        <name>[2Fe-2S] cluster</name>
        <dbReference type="ChEBI" id="CHEBI:190135"/>
    </cofactor>
</comment>
<keyword evidence="11" id="KW-0520">NAD</keyword>
<dbReference type="InterPro" id="IPR001041">
    <property type="entry name" value="2Fe-2S_ferredoxin-type"/>
</dbReference>
<evidence type="ECO:0000256" key="7">
    <source>
        <dbReference type="ARBA" id="ARBA00022737"/>
    </source>
</evidence>
<dbReference type="Gene3D" id="3.30.70.20">
    <property type="match status" value="1"/>
</dbReference>
<dbReference type="EMBL" id="JAAMRR010000813">
    <property type="protein sequence ID" value="NGX96645.1"/>
    <property type="molecule type" value="Genomic_DNA"/>
</dbReference>
<keyword evidence="7" id="KW-0677">Repeat</keyword>
<feature type="non-terminal residue" evidence="17">
    <location>
        <position position="320"/>
    </location>
</feature>
<evidence type="ECO:0000256" key="11">
    <source>
        <dbReference type="ARBA" id="ARBA00023027"/>
    </source>
</evidence>
<dbReference type="GO" id="GO:0008137">
    <property type="term" value="F:NADH dehydrogenase (ubiquinone) activity"/>
    <property type="evidence" value="ECO:0007669"/>
    <property type="project" value="InterPro"/>
</dbReference>
<evidence type="ECO:0000256" key="10">
    <source>
        <dbReference type="ARBA" id="ARBA00023014"/>
    </source>
</evidence>
<dbReference type="SUPFAM" id="SSF53920">
    <property type="entry name" value="Fe-only hydrogenase"/>
    <property type="match status" value="1"/>
</dbReference>
<dbReference type="PROSITE" id="PS51085">
    <property type="entry name" value="2FE2S_FER_2"/>
    <property type="match status" value="1"/>
</dbReference>
<evidence type="ECO:0000256" key="4">
    <source>
        <dbReference type="ARBA" id="ARBA00022485"/>
    </source>
</evidence>
<dbReference type="InterPro" id="IPR009016">
    <property type="entry name" value="Fe_hydrogenase"/>
</dbReference>
<dbReference type="InterPro" id="IPR054351">
    <property type="entry name" value="NADH_UbQ_OxRdtase_ferredoxin"/>
</dbReference>
<keyword evidence="9" id="KW-0408">Iron</keyword>
<dbReference type="InterPro" id="IPR000283">
    <property type="entry name" value="NADH_UbQ_OxRdtase_75kDa_su_CS"/>
</dbReference>
<accession>A0A7C9RG70</accession>
<dbReference type="AlphaFoldDB" id="A0A7C9RG70"/>
<organism evidence="17 18">
    <name type="scientific">Candidatus Afipia apatlaquensis</name>
    <dbReference type="NCBI Taxonomy" id="2712852"/>
    <lineage>
        <taxon>Bacteria</taxon>
        <taxon>Pseudomonadati</taxon>
        <taxon>Pseudomonadota</taxon>
        <taxon>Alphaproteobacteria</taxon>
        <taxon>Hyphomicrobiales</taxon>
        <taxon>Nitrobacteraceae</taxon>
        <taxon>Afipia</taxon>
    </lineage>
</organism>
<evidence type="ECO:0000256" key="2">
    <source>
        <dbReference type="ARBA" id="ARBA00004370"/>
    </source>
</evidence>
<keyword evidence="10" id="KW-0411">Iron-sulfur</keyword>
<dbReference type="Pfam" id="PF10588">
    <property type="entry name" value="NADH-G_4Fe-4S_3"/>
    <property type="match status" value="1"/>
</dbReference>
<dbReference type="InterPro" id="IPR036010">
    <property type="entry name" value="2Fe-2S_ferredoxin-like_sf"/>
</dbReference>
<dbReference type="GO" id="GO:0016020">
    <property type="term" value="C:membrane"/>
    <property type="evidence" value="ECO:0007669"/>
    <property type="project" value="UniProtKB-SubCell"/>
</dbReference>
<dbReference type="GO" id="GO:0016491">
    <property type="term" value="F:oxidoreductase activity"/>
    <property type="evidence" value="ECO:0007669"/>
    <property type="project" value="InterPro"/>
</dbReference>
<dbReference type="CDD" id="cd00207">
    <property type="entry name" value="fer2"/>
    <property type="match status" value="1"/>
</dbReference>
<evidence type="ECO:0000256" key="12">
    <source>
        <dbReference type="ARBA" id="ARBA00023136"/>
    </source>
</evidence>
<dbReference type="GO" id="GO:0051539">
    <property type="term" value="F:4 iron, 4 sulfur cluster binding"/>
    <property type="evidence" value="ECO:0007669"/>
    <property type="project" value="UniProtKB-KW"/>
</dbReference>
<evidence type="ECO:0000259" key="16">
    <source>
        <dbReference type="PROSITE" id="PS51839"/>
    </source>
</evidence>
<dbReference type="FunFam" id="3.30.70.20:FF:000035">
    <property type="entry name" value="Iron hydrogenase 1"/>
    <property type="match status" value="1"/>
</dbReference>
<dbReference type="Pfam" id="PF22117">
    <property type="entry name" value="Fer4_Nqo3"/>
    <property type="match status" value="1"/>
</dbReference>
<dbReference type="Pfam" id="PF13510">
    <property type="entry name" value="Fer2_4"/>
    <property type="match status" value="1"/>
</dbReference>
<evidence type="ECO:0000256" key="3">
    <source>
        <dbReference type="ARBA" id="ARBA00005404"/>
    </source>
</evidence>
<dbReference type="SMART" id="SM00929">
    <property type="entry name" value="NADH-G_4Fe-4S_3"/>
    <property type="match status" value="1"/>
</dbReference>
<evidence type="ECO:0000313" key="17">
    <source>
        <dbReference type="EMBL" id="NGX96645.1"/>
    </source>
</evidence>
<evidence type="ECO:0000259" key="14">
    <source>
        <dbReference type="PROSITE" id="PS51085"/>
    </source>
</evidence>
<dbReference type="GO" id="GO:0042773">
    <property type="term" value="P:ATP synthesis coupled electron transport"/>
    <property type="evidence" value="ECO:0007669"/>
    <property type="project" value="InterPro"/>
</dbReference>
<dbReference type="Pfam" id="PF02906">
    <property type="entry name" value="Fe_hyd_lg_C"/>
    <property type="match status" value="1"/>
</dbReference>
<sequence length="320" mass="35716">MSNVSVNIDGIDISVKEGTTILEAAREAKINVPTLCYYPDQKIKGNCRVCIVEVEGQRTFSSACSTPVRNGMRIKTNTKKVRDARKLIVEMILAGHNVNCPECEKDGNCELQNLCKELNIKETNLKKFVPPPVENESDAPVIRDESKCIKCGRCVETCNEVQGVGAIYTVGRSCDMQITPAYGRSLDMVKCVYCGQCINVCPVGAIYERDDTDKVWEALEDKDKHVVVQMAPAVRVALGEEFGMEPGSIVTGKIVSFLRRIGFAKVFDTNFTADLTIMEEGNELLYRLKNNGKLPMFTSCSPGWIRFVEFFYPEFMENLS</sequence>
<dbReference type="PROSITE" id="PS00198">
    <property type="entry name" value="4FE4S_FER_1"/>
    <property type="match status" value="1"/>
</dbReference>
<dbReference type="SUPFAM" id="SSF54862">
    <property type="entry name" value="4Fe-4S ferredoxins"/>
    <property type="match status" value="1"/>
</dbReference>
<dbReference type="SUPFAM" id="SSF54292">
    <property type="entry name" value="2Fe-2S ferredoxin-like"/>
    <property type="match status" value="1"/>
</dbReference>
<dbReference type="Gene3D" id="3.10.20.740">
    <property type="match status" value="1"/>
</dbReference>
<dbReference type="GO" id="GO:0051537">
    <property type="term" value="F:2 iron, 2 sulfur cluster binding"/>
    <property type="evidence" value="ECO:0007669"/>
    <property type="project" value="UniProtKB-KW"/>
</dbReference>
<reference evidence="17" key="1">
    <citation type="submission" date="2020-02" db="EMBL/GenBank/DDBJ databases">
        <title>Draft genome sequence of Candidatus Afipia apatlaquensis IBT-C3, a potential strain for decolorization of textile dyes.</title>
        <authorList>
            <person name="Sanchez-Reyes A."/>
            <person name="Breton-Deval L."/>
            <person name="Mangelson H."/>
            <person name="Sanchez-Flores A."/>
        </authorList>
    </citation>
    <scope>NUCLEOTIDE SEQUENCE [LARGE SCALE GENOMIC DNA]</scope>
    <source>
        <strain evidence="17">IBT-C3</strain>
    </source>
</reference>
<keyword evidence="12" id="KW-0472">Membrane</keyword>
<feature type="domain" description="4Fe-4S His(Cys)3-ligated-type" evidence="16">
    <location>
        <begin position="80"/>
        <end position="119"/>
    </location>
</feature>
<evidence type="ECO:0000256" key="8">
    <source>
        <dbReference type="ARBA" id="ARBA00022967"/>
    </source>
</evidence>
<evidence type="ECO:0000256" key="13">
    <source>
        <dbReference type="ARBA" id="ARBA00034078"/>
    </source>
</evidence>
<dbReference type="InterPro" id="IPR004108">
    <property type="entry name" value="Fe_hydrogenase_lsu_C"/>
</dbReference>
<dbReference type="PANTHER" id="PTHR11615">
    <property type="entry name" value="NITRATE, FORMATE, IRON DEHYDROGENASE"/>
    <property type="match status" value="1"/>
</dbReference>
<name>A0A7C9RG70_9BRAD</name>
<keyword evidence="18" id="KW-1185">Reference proteome</keyword>
<comment type="subcellular location">
    <subcellularLocation>
        <location evidence="2">Membrane</location>
    </subcellularLocation>
</comment>
<keyword evidence="5" id="KW-0001">2Fe-2S</keyword>
<keyword evidence="6" id="KW-0479">Metal-binding</keyword>
<dbReference type="InterPro" id="IPR019574">
    <property type="entry name" value="NADH_UbQ_OxRdtase_Gsu_4Fe4S-bd"/>
</dbReference>
<protein>
    <submittedName>
        <fullName evidence="17">4Fe-4S binding protein</fullName>
    </submittedName>
</protein>
<dbReference type="Proteomes" id="UP000480266">
    <property type="component" value="Unassembled WGS sequence"/>
</dbReference>
<evidence type="ECO:0000256" key="1">
    <source>
        <dbReference type="ARBA" id="ARBA00001966"/>
    </source>
</evidence>
<gene>
    <name evidence="17" type="ORF">G4V63_15935</name>
</gene>
<dbReference type="InterPro" id="IPR017896">
    <property type="entry name" value="4Fe4S_Fe-S-bd"/>
</dbReference>
<feature type="domain" description="4Fe-4S ferredoxin-type" evidence="15">
    <location>
        <begin position="138"/>
        <end position="172"/>
    </location>
</feature>
<evidence type="ECO:0000256" key="9">
    <source>
        <dbReference type="ARBA" id="ARBA00023004"/>
    </source>
</evidence>
<evidence type="ECO:0000256" key="6">
    <source>
        <dbReference type="ARBA" id="ARBA00022723"/>
    </source>
</evidence>
<dbReference type="Gene3D" id="3.40.50.1780">
    <property type="match status" value="1"/>
</dbReference>
<feature type="domain" description="2Fe-2S ferredoxin-type" evidence="14">
    <location>
        <begin position="2"/>
        <end position="80"/>
    </location>
</feature>
<feature type="domain" description="4Fe-4S ferredoxin-type" evidence="15">
    <location>
        <begin position="182"/>
        <end position="211"/>
    </location>
</feature>
<dbReference type="PROSITE" id="PS00641">
    <property type="entry name" value="COMPLEX1_75K_1"/>
    <property type="match status" value="1"/>
</dbReference>
<dbReference type="InterPro" id="IPR050340">
    <property type="entry name" value="Cytosolic_Fe-S_CAF"/>
</dbReference>
<evidence type="ECO:0000313" key="18">
    <source>
        <dbReference type="Proteomes" id="UP000480266"/>
    </source>
</evidence>
<dbReference type="GO" id="GO:0046872">
    <property type="term" value="F:metal ion binding"/>
    <property type="evidence" value="ECO:0007669"/>
    <property type="project" value="UniProtKB-KW"/>
</dbReference>
<comment type="cofactor">
    <cofactor evidence="1">
        <name>[4Fe-4S] cluster</name>
        <dbReference type="ChEBI" id="CHEBI:49883"/>
    </cofactor>
</comment>
<dbReference type="PROSITE" id="PS51379">
    <property type="entry name" value="4FE4S_FER_2"/>
    <property type="match status" value="2"/>
</dbReference>
<evidence type="ECO:0000256" key="5">
    <source>
        <dbReference type="ARBA" id="ARBA00022714"/>
    </source>
</evidence>
<dbReference type="InterPro" id="IPR017900">
    <property type="entry name" value="4Fe4S_Fe_S_CS"/>
</dbReference>
<keyword evidence="4" id="KW-0004">4Fe-4S</keyword>
<comment type="similarity">
    <text evidence="3">Belongs to the complex I 75 kDa subunit family.</text>
</comment>
<keyword evidence="8" id="KW-1278">Translocase</keyword>
<comment type="caution">
    <text evidence="17">The sequence shown here is derived from an EMBL/GenBank/DDBJ whole genome shotgun (WGS) entry which is preliminary data.</text>
</comment>
<dbReference type="PROSITE" id="PS51839">
    <property type="entry name" value="4FE4S_HC3"/>
    <property type="match status" value="1"/>
</dbReference>
<proteinExistence type="inferred from homology"/>